<evidence type="ECO:0000256" key="1">
    <source>
        <dbReference type="ARBA" id="ARBA00022737"/>
    </source>
</evidence>
<dbReference type="EMBL" id="FOKY01000001">
    <property type="protein sequence ID" value="SFB67206.1"/>
    <property type="molecule type" value="Genomic_DNA"/>
</dbReference>
<feature type="repeat" description="ANK" evidence="3">
    <location>
        <begin position="52"/>
        <end position="84"/>
    </location>
</feature>
<dbReference type="InterPro" id="IPR036770">
    <property type="entry name" value="Ankyrin_rpt-contain_sf"/>
</dbReference>
<evidence type="ECO:0000313" key="5">
    <source>
        <dbReference type="EMBL" id="SFB67206.1"/>
    </source>
</evidence>
<dbReference type="SMART" id="SM00248">
    <property type="entry name" value="ANK"/>
    <property type="match status" value="9"/>
</dbReference>
<feature type="repeat" description="ANK" evidence="3">
    <location>
        <begin position="241"/>
        <end position="273"/>
    </location>
</feature>
<dbReference type="SUPFAM" id="SSF48403">
    <property type="entry name" value="Ankyrin repeat"/>
    <property type="match status" value="1"/>
</dbReference>
<feature type="repeat" description="ANK" evidence="3">
    <location>
        <begin position="324"/>
        <end position="356"/>
    </location>
</feature>
<keyword evidence="6" id="KW-1185">Reference proteome</keyword>
<dbReference type="PANTHER" id="PTHR24171">
    <property type="entry name" value="ANKYRIN REPEAT DOMAIN-CONTAINING PROTEIN 39-RELATED"/>
    <property type="match status" value="1"/>
</dbReference>
<dbReference type="Gene3D" id="1.25.40.20">
    <property type="entry name" value="Ankyrin repeat-containing domain"/>
    <property type="match status" value="3"/>
</dbReference>
<dbReference type="Pfam" id="PF12796">
    <property type="entry name" value="Ank_2"/>
    <property type="match status" value="3"/>
</dbReference>
<dbReference type="OrthoDB" id="7543342at2"/>
<dbReference type="RefSeq" id="WP_159428098.1">
    <property type="nucleotide sequence ID" value="NZ_FOKY01000001.1"/>
</dbReference>
<name>A0A1I1CYT1_BREAD</name>
<sequence>MQKNIFSLMLMWSLIPSTFYSQDLMQAVELNDIPSVMLFVENGADINQTDRMGFTPLHIAAWNGYAELTEYLLQKGANPNVLSQSGNTPLKFANPAIAKLLLRYGAFTNNTAPPVPELRYTPNIYIESSSPRPRVINRVVSNFIAGSSYPEKSYNILKKLSLEESLQVHNWDKDGNNSLHRAAQTGNLERVKLLIKSGIDPNSRNNNGDTPLRFAAENGHLEVIKYLVEQEGVDINTRNNSGTSPLMVASLNNDPKIVNYLTHFGANVNATATAFARRIREGEGEVDTIVEGWTPLMAAAQMGDNKTIQALLDANADLNATDNDNWNALMYAVQSGHLDTVRYLVKSGIDLNVESTFNQTALSIAVDEGNQPMIDFLKSVNAKDSSEPLLKLNETVIEILPTDEELSVYEDAVTAK</sequence>
<evidence type="ECO:0000256" key="4">
    <source>
        <dbReference type="SAM" id="SignalP"/>
    </source>
</evidence>
<dbReference type="AlphaFoldDB" id="A0A1I1CYT1"/>
<dbReference type="STRING" id="34097.SAMN02745150_00035"/>
<gene>
    <name evidence="5" type="ORF">SAMN02745150_00035</name>
</gene>
<feature type="repeat" description="ANK" evidence="3">
    <location>
        <begin position="291"/>
        <end position="323"/>
    </location>
</feature>
<reference evidence="6" key="1">
    <citation type="submission" date="2016-10" db="EMBL/GenBank/DDBJ databases">
        <authorList>
            <person name="Varghese N."/>
            <person name="Submissions S."/>
        </authorList>
    </citation>
    <scope>NUCLEOTIDE SEQUENCE [LARGE SCALE GENOMIC DNA]</scope>
    <source>
        <strain evidence="6">ATCC 43811</strain>
    </source>
</reference>
<keyword evidence="4" id="KW-0732">Signal</keyword>
<dbReference type="PANTHER" id="PTHR24171:SF9">
    <property type="entry name" value="ANKYRIN REPEAT DOMAIN-CONTAINING PROTEIN 39"/>
    <property type="match status" value="1"/>
</dbReference>
<evidence type="ECO:0000313" key="6">
    <source>
        <dbReference type="Proteomes" id="UP000240042"/>
    </source>
</evidence>
<dbReference type="InterPro" id="IPR002110">
    <property type="entry name" value="Ankyrin_rpt"/>
</dbReference>
<evidence type="ECO:0000256" key="2">
    <source>
        <dbReference type="ARBA" id="ARBA00023043"/>
    </source>
</evidence>
<dbReference type="PROSITE" id="PS50088">
    <property type="entry name" value="ANK_REPEAT"/>
    <property type="match status" value="6"/>
</dbReference>
<feature type="repeat" description="ANK" evidence="3">
    <location>
        <begin position="174"/>
        <end position="206"/>
    </location>
</feature>
<feature type="repeat" description="ANK" evidence="3">
    <location>
        <begin position="207"/>
        <end position="240"/>
    </location>
</feature>
<dbReference type="Proteomes" id="UP000240042">
    <property type="component" value="Unassembled WGS sequence"/>
</dbReference>
<keyword evidence="2 3" id="KW-0040">ANK repeat</keyword>
<evidence type="ECO:0000256" key="3">
    <source>
        <dbReference type="PROSITE-ProRule" id="PRU00023"/>
    </source>
</evidence>
<protein>
    <submittedName>
        <fullName evidence="5">Ankyrin repeat</fullName>
    </submittedName>
</protein>
<feature type="signal peptide" evidence="4">
    <location>
        <begin position="1"/>
        <end position="21"/>
    </location>
</feature>
<dbReference type="PROSITE" id="PS50297">
    <property type="entry name" value="ANK_REP_REGION"/>
    <property type="match status" value="6"/>
</dbReference>
<proteinExistence type="predicted"/>
<keyword evidence="1" id="KW-0677">Repeat</keyword>
<dbReference type="PRINTS" id="PR01415">
    <property type="entry name" value="ANKYRIN"/>
</dbReference>
<accession>A0A1I1CYT1</accession>
<feature type="chain" id="PRO_5015179012" evidence="4">
    <location>
        <begin position="22"/>
        <end position="416"/>
    </location>
</feature>
<organism evidence="5 6">
    <name type="scientific">Brevinema andersonii</name>
    <dbReference type="NCBI Taxonomy" id="34097"/>
    <lineage>
        <taxon>Bacteria</taxon>
        <taxon>Pseudomonadati</taxon>
        <taxon>Spirochaetota</taxon>
        <taxon>Spirochaetia</taxon>
        <taxon>Brevinematales</taxon>
        <taxon>Brevinemataceae</taxon>
        <taxon>Brevinema</taxon>
    </lineage>
</organism>